<evidence type="ECO:0000313" key="2">
    <source>
        <dbReference type="Proteomes" id="UP000526302"/>
    </source>
</evidence>
<evidence type="ECO:0000313" key="1">
    <source>
        <dbReference type="EMBL" id="NMA44476.1"/>
    </source>
</evidence>
<proteinExistence type="predicted"/>
<sequence length="189" mass="21233">MFKPMDYDLNEVLVLFREKRTLELRGLSNRLIREAAAENDYVKAELGVIAYALHKIESKSHFVNSPIWGKIKASVFKNIESAIFASKQKKTDLLLSYLKKIIGSINEADSNLGYYASSIYDKAKVKQASLAYSYGLSISQAAALVGADKKELQNYIGYTTMHDEEMEAKGIVKRVSELKELLEKNGVNN</sequence>
<reference evidence="1 2" key="1">
    <citation type="journal article" date="2020" name="Biotechnol. Biofuels">
        <title>New insights from the biogas microbiome by comprehensive genome-resolved metagenomics of nearly 1600 species originating from multiple anaerobic digesters.</title>
        <authorList>
            <person name="Campanaro S."/>
            <person name="Treu L."/>
            <person name="Rodriguez-R L.M."/>
            <person name="Kovalovszki A."/>
            <person name="Ziels R.M."/>
            <person name="Maus I."/>
            <person name="Zhu X."/>
            <person name="Kougias P.G."/>
            <person name="Basile A."/>
            <person name="Luo G."/>
            <person name="Schluter A."/>
            <person name="Konstantinidis K.T."/>
            <person name="Angelidaki I."/>
        </authorList>
    </citation>
    <scope>NUCLEOTIDE SEQUENCE [LARGE SCALE GENOMIC DNA]</scope>
    <source>
        <strain evidence="1">AS22ysBPME_79</strain>
    </source>
</reference>
<name>A0A7K4BYZ0_9ARCH</name>
<dbReference type="EMBL" id="JAAZKV010000012">
    <property type="protein sequence ID" value="NMA44476.1"/>
    <property type="molecule type" value="Genomic_DNA"/>
</dbReference>
<protein>
    <submittedName>
        <fullName evidence="1">Uncharacterized protein</fullName>
    </submittedName>
</protein>
<comment type="caution">
    <text evidence="1">The sequence shown here is derived from an EMBL/GenBank/DDBJ whole genome shotgun (WGS) entry which is preliminary data.</text>
</comment>
<organism evidence="1 2">
    <name type="scientific">Candidatus Iainarchaeum sp</name>
    <dbReference type="NCBI Taxonomy" id="3101447"/>
    <lineage>
        <taxon>Archaea</taxon>
        <taxon>Candidatus Iainarchaeota</taxon>
        <taxon>Candidatus Iainarchaeia</taxon>
        <taxon>Candidatus Iainarchaeales</taxon>
        <taxon>Candidatus Iainarchaeaceae</taxon>
        <taxon>Candidatus Iainarchaeum</taxon>
    </lineage>
</organism>
<dbReference type="AlphaFoldDB" id="A0A7K4BYZ0"/>
<accession>A0A7K4BYZ0</accession>
<gene>
    <name evidence="1" type="ORF">GX950_01530</name>
</gene>
<dbReference type="Proteomes" id="UP000526302">
    <property type="component" value="Unassembled WGS sequence"/>
</dbReference>